<keyword evidence="7" id="KW-1185">Reference proteome</keyword>
<dbReference type="Proteomes" id="UP001295740">
    <property type="component" value="Unassembled WGS sequence"/>
</dbReference>
<dbReference type="PANTHER" id="PTHR42877">
    <property type="entry name" value="L-ORNITHINE N(5)-MONOOXYGENASE-RELATED"/>
    <property type="match status" value="1"/>
</dbReference>
<keyword evidence="4" id="KW-0560">Oxidoreductase</keyword>
<reference evidence="6" key="1">
    <citation type="submission" date="2023-10" db="EMBL/GenBank/DDBJ databases">
        <authorList>
            <person name="Hackl T."/>
        </authorList>
    </citation>
    <scope>NUCLEOTIDE SEQUENCE</scope>
</reference>
<evidence type="ECO:0000256" key="1">
    <source>
        <dbReference type="ARBA" id="ARBA00010139"/>
    </source>
</evidence>
<comment type="similarity">
    <text evidence="1">Belongs to the FAD-binding monooxygenase family.</text>
</comment>
<keyword evidence="3" id="KW-0274">FAD</keyword>
<accession>A0AAI8VSR8</accession>
<evidence type="ECO:0000256" key="5">
    <source>
        <dbReference type="SAM" id="MobiDB-lite"/>
    </source>
</evidence>
<dbReference type="InterPro" id="IPR051209">
    <property type="entry name" value="FAD-bind_Monooxygenase_sf"/>
</dbReference>
<evidence type="ECO:0000256" key="4">
    <source>
        <dbReference type="ARBA" id="ARBA00023002"/>
    </source>
</evidence>
<dbReference type="PANTHER" id="PTHR42877:SF7">
    <property type="entry name" value="FLAVIN-BINDING MONOOXYGENASE-RELATED"/>
    <property type="match status" value="1"/>
</dbReference>
<dbReference type="Gene3D" id="3.50.50.60">
    <property type="entry name" value="FAD/NAD(P)-binding domain"/>
    <property type="match status" value="2"/>
</dbReference>
<feature type="region of interest" description="Disordered" evidence="5">
    <location>
        <begin position="570"/>
        <end position="589"/>
    </location>
</feature>
<dbReference type="GO" id="GO:0050660">
    <property type="term" value="F:flavin adenine dinucleotide binding"/>
    <property type="evidence" value="ECO:0007669"/>
    <property type="project" value="InterPro"/>
</dbReference>
<dbReference type="InterPro" id="IPR036188">
    <property type="entry name" value="FAD/NAD-bd_sf"/>
</dbReference>
<gene>
    <name evidence="6" type="ORF">KHLLAP_LOCUS10841</name>
</gene>
<evidence type="ECO:0000256" key="2">
    <source>
        <dbReference type="ARBA" id="ARBA00022630"/>
    </source>
</evidence>
<keyword evidence="2" id="KW-0285">Flavoprotein</keyword>
<proteinExistence type="inferred from homology"/>
<protein>
    <submittedName>
        <fullName evidence="6">Uu.00g050760.m01.CDS01</fullName>
    </submittedName>
</protein>
<dbReference type="GO" id="GO:0004499">
    <property type="term" value="F:N,N-dimethylaniline monooxygenase activity"/>
    <property type="evidence" value="ECO:0007669"/>
    <property type="project" value="InterPro"/>
</dbReference>
<dbReference type="SUPFAM" id="SSF51905">
    <property type="entry name" value="FAD/NAD(P)-binding domain"/>
    <property type="match status" value="1"/>
</dbReference>
<dbReference type="Pfam" id="PF00743">
    <property type="entry name" value="FMO-like"/>
    <property type="match status" value="1"/>
</dbReference>
<name>A0AAI8VSR8_9PEZI</name>
<dbReference type="EMBL" id="CAUWAG010000014">
    <property type="protein sequence ID" value="CAJ2510373.1"/>
    <property type="molecule type" value="Genomic_DNA"/>
</dbReference>
<evidence type="ECO:0000313" key="6">
    <source>
        <dbReference type="EMBL" id="CAJ2510373.1"/>
    </source>
</evidence>
<sequence length="589" mass="65776">MSSVKGPRPFALKDAPLDGHRRIKVRVIGAGYSGIYLGIRIPQRLRNIDFKIYDKNEAVGGTWWVNRYPGDSFNPNPDWSAFYAPQKEICAYLQGTAEKYGVMRFVMLSHSVDACRWDDDNKKWILTVRRIDTGEVFEDDVDVLIAARGNLSDPAWPDIPGLEDYQGELMHSALWNDKFDFRNKTVGVVGNGSSSIQIVPHLQKIEGTQVSCFVRSKTWITNPFGDIVMHKLGLDSKKLEFSPEQRQEFANNPEKLHNFRKAIELDGNTIHTVSFRDSAAQRGAIDAFRAAMQERLAPKPEIAEFLVPTFGVGCRRATPGPGYLEALVESNVDFVTDPIARVTSTGVRLQSGRDVPLDALVCATGFNTNKAPPFPIHGMNNLSLAARFTPHPEAYLSVAVDGFPNLFMMLGPNSAIGSGSLTIILEAEGDYIVKCIRKLQKEDYATMAVKEERVRDWREYCAEYFKKTVYTDTCNSWYKNAEGGVVTGLWPGSTLHAVEALRATRWEDFEWESRHEENGGGGSRGGSGNLLRWLGNGYSVTHSKIEGAGEGDEEFGGDPAWYIEPRFQSVPVEGRPEEDSEFAMRPFSH</sequence>
<dbReference type="AlphaFoldDB" id="A0AAI8VSR8"/>
<evidence type="ECO:0000256" key="3">
    <source>
        <dbReference type="ARBA" id="ARBA00022827"/>
    </source>
</evidence>
<evidence type="ECO:0000313" key="7">
    <source>
        <dbReference type="Proteomes" id="UP001295740"/>
    </source>
</evidence>
<comment type="caution">
    <text evidence="6">The sequence shown here is derived from an EMBL/GenBank/DDBJ whole genome shotgun (WGS) entry which is preliminary data.</text>
</comment>
<organism evidence="6 7">
    <name type="scientific">Anthostomella pinea</name>
    <dbReference type="NCBI Taxonomy" id="933095"/>
    <lineage>
        <taxon>Eukaryota</taxon>
        <taxon>Fungi</taxon>
        <taxon>Dikarya</taxon>
        <taxon>Ascomycota</taxon>
        <taxon>Pezizomycotina</taxon>
        <taxon>Sordariomycetes</taxon>
        <taxon>Xylariomycetidae</taxon>
        <taxon>Xylariales</taxon>
        <taxon>Xylariaceae</taxon>
        <taxon>Anthostomella</taxon>
    </lineage>
</organism>
<dbReference type="GO" id="GO:0050661">
    <property type="term" value="F:NADP binding"/>
    <property type="evidence" value="ECO:0007669"/>
    <property type="project" value="InterPro"/>
</dbReference>
<dbReference type="InterPro" id="IPR020946">
    <property type="entry name" value="Flavin_mOase-like"/>
</dbReference>